<evidence type="ECO:0008006" key="10">
    <source>
        <dbReference type="Google" id="ProtNLM"/>
    </source>
</evidence>
<evidence type="ECO:0000259" key="4">
    <source>
        <dbReference type="Pfam" id="PF07631"/>
    </source>
</evidence>
<feature type="domain" description="DUF1585" evidence="1">
    <location>
        <begin position="698"/>
        <end position="772"/>
    </location>
</feature>
<dbReference type="InterPro" id="IPR013042">
    <property type="entry name" value="DUF1592"/>
</dbReference>
<dbReference type="RefSeq" id="WP_145353960.1">
    <property type="nucleotide sequence ID" value="NZ_CP036262.1"/>
</dbReference>
<evidence type="ECO:0000259" key="3">
    <source>
        <dbReference type="Pfam" id="PF07627"/>
    </source>
</evidence>
<dbReference type="GO" id="GO:0009055">
    <property type="term" value="F:electron transfer activity"/>
    <property type="evidence" value="ECO:0007669"/>
    <property type="project" value="InterPro"/>
</dbReference>
<protein>
    <recommendedName>
        <fullName evidence="10">Planctomycete cytochrome C</fullName>
    </recommendedName>
</protein>
<feature type="domain" description="DUF1588" evidence="3">
    <location>
        <begin position="589"/>
        <end position="685"/>
    </location>
</feature>
<feature type="domain" description="DUF1587" evidence="2">
    <location>
        <begin position="143"/>
        <end position="206"/>
    </location>
</feature>
<dbReference type="OrthoDB" id="175242at2"/>
<dbReference type="Pfam" id="PF07631">
    <property type="entry name" value="PSD4"/>
    <property type="match status" value="1"/>
</dbReference>
<reference evidence="8 9" key="1">
    <citation type="submission" date="2019-02" db="EMBL/GenBank/DDBJ databases">
        <title>Deep-cultivation of Planctomycetes and their phenomic and genomic characterization uncovers novel biology.</title>
        <authorList>
            <person name="Wiegand S."/>
            <person name="Jogler M."/>
            <person name="Boedeker C."/>
            <person name="Pinto D."/>
            <person name="Vollmers J."/>
            <person name="Rivas-Marin E."/>
            <person name="Kohn T."/>
            <person name="Peeters S.H."/>
            <person name="Heuer A."/>
            <person name="Rast P."/>
            <person name="Oberbeckmann S."/>
            <person name="Bunk B."/>
            <person name="Jeske O."/>
            <person name="Meyerdierks A."/>
            <person name="Storesund J.E."/>
            <person name="Kallscheuer N."/>
            <person name="Luecker S."/>
            <person name="Lage O.M."/>
            <person name="Pohl T."/>
            <person name="Merkel B.J."/>
            <person name="Hornburger P."/>
            <person name="Mueller R.-W."/>
            <person name="Bruemmer F."/>
            <person name="Labrenz M."/>
            <person name="Spormann A.M."/>
            <person name="Op den Camp H."/>
            <person name="Overmann J."/>
            <person name="Amann R."/>
            <person name="Jetten M.S.M."/>
            <person name="Mascher T."/>
            <person name="Medema M.H."/>
            <person name="Devos D.P."/>
            <person name="Kaster A.-K."/>
            <person name="Ovreas L."/>
            <person name="Rohde M."/>
            <person name="Galperin M.Y."/>
            <person name="Jogler C."/>
        </authorList>
    </citation>
    <scope>NUCLEOTIDE SEQUENCE [LARGE SCALE GENOMIC DNA]</scope>
    <source>
        <strain evidence="8 9">FF011L</strain>
    </source>
</reference>
<dbReference type="GO" id="GO:0020037">
    <property type="term" value="F:heme binding"/>
    <property type="evidence" value="ECO:0007669"/>
    <property type="project" value="InterPro"/>
</dbReference>
<organism evidence="8 9">
    <name type="scientific">Roseimaritima multifibrata</name>
    <dbReference type="NCBI Taxonomy" id="1930274"/>
    <lineage>
        <taxon>Bacteria</taxon>
        <taxon>Pseudomonadati</taxon>
        <taxon>Planctomycetota</taxon>
        <taxon>Planctomycetia</taxon>
        <taxon>Pirellulales</taxon>
        <taxon>Pirellulaceae</taxon>
        <taxon>Roseimaritima</taxon>
    </lineage>
</organism>
<dbReference type="InterPro" id="IPR013043">
    <property type="entry name" value="DUF1595"/>
</dbReference>
<name>A0A517MLG1_9BACT</name>
<gene>
    <name evidence="8" type="ORF">FF011L_45130</name>
</gene>
<dbReference type="InterPro" id="IPR013036">
    <property type="entry name" value="DUF1587"/>
</dbReference>
<evidence type="ECO:0000259" key="6">
    <source>
        <dbReference type="Pfam" id="PF07637"/>
    </source>
</evidence>
<dbReference type="Pfam" id="PF07624">
    <property type="entry name" value="PSD2"/>
    <property type="match status" value="1"/>
</dbReference>
<dbReference type="InterPro" id="IPR013039">
    <property type="entry name" value="DUF1588"/>
</dbReference>
<dbReference type="KEGG" id="rml:FF011L_45130"/>
<evidence type="ECO:0000313" key="8">
    <source>
        <dbReference type="EMBL" id="QDS95713.1"/>
    </source>
</evidence>
<dbReference type="AlphaFoldDB" id="A0A517MLG1"/>
<dbReference type="SUPFAM" id="SSF46626">
    <property type="entry name" value="Cytochrome c"/>
    <property type="match status" value="1"/>
</dbReference>
<dbReference type="InterPro" id="IPR011478">
    <property type="entry name" value="DUF1585"/>
</dbReference>
<dbReference type="InterPro" id="IPR036909">
    <property type="entry name" value="Cyt_c-like_dom_sf"/>
</dbReference>
<dbReference type="InterPro" id="IPR011429">
    <property type="entry name" value="Cyt_c_Planctomycete-type"/>
</dbReference>
<feature type="domain" description="DUF1592" evidence="4">
    <location>
        <begin position="445"/>
        <end position="571"/>
    </location>
</feature>
<evidence type="ECO:0000259" key="7">
    <source>
        <dbReference type="Pfam" id="PF16841"/>
    </source>
</evidence>
<dbReference type="Proteomes" id="UP000320672">
    <property type="component" value="Chromosome"/>
</dbReference>
<evidence type="ECO:0000259" key="1">
    <source>
        <dbReference type="Pfam" id="PF07624"/>
    </source>
</evidence>
<dbReference type="InterPro" id="IPR031768">
    <property type="entry name" value="CBM60_xylan-bd"/>
</dbReference>
<evidence type="ECO:0000259" key="2">
    <source>
        <dbReference type="Pfam" id="PF07626"/>
    </source>
</evidence>
<dbReference type="Pfam" id="PF07637">
    <property type="entry name" value="PSD5"/>
    <property type="match status" value="1"/>
</dbReference>
<feature type="domain" description="DUF1595" evidence="6">
    <location>
        <begin position="371"/>
        <end position="430"/>
    </location>
</feature>
<evidence type="ECO:0000259" key="5">
    <source>
        <dbReference type="Pfam" id="PF07635"/>
    </source>
</evidence>
<accession>A0A517MLG1</accession>
<evidence type="ECO:0000313" key="9">
    <source>
        <dbReference type="Proteomes" id="UP000320672"/>
    </source>
</evidence>
<dbReference type="Pfam" id="PF07635">
    <property type="entry name" value="PSCyt1"/>
    <property type="match status" value="1"/>
</dbReference>
<dbReference type="Pfam" id="PF07627">
    <property type="entry name" value="PSCyt3"/>
    <property type="match status" value="1"/>
</dbReference>
<sequence>MPLPNQRSLSLLSSPPRFFAGIGAVILWTALAFCAPLSADQASNEPIYQEQLLPLLRTYCLDCHAVDGDSEVQLDKDQSALQVQQNRAFWNHVVTQVRSGSMPPADGEVMDAANREKMLETIEKLVNSVDCVQQANPGKVALRRLNRIEYRNTIHDLTGIDYQPSEGFPGDDVGYGFDNIGDVLSLPPLLMEKYLDAAETITGQAIITPLAPRLWEININPATIDNAKKYVRQNGLTLASRGTVTLNTEIPFTGDYVLTMSASGDQGGDDPVRVEIKAGKFQTIVDVPSEAPENYPVSLSLKKGKASIDLTFTNDFYVEGKVDRNFHLHHLHLEGTERQPAKMPPLKLTDNHRKIIFAVPSEKLSAEDATTQVLSRFGSRSFRRPITKGELDRLSKLAAQVRSEGGSYEESIQVAIQAILVSPHFLYRVEQPGKGDPEAPMPLVSQFELASRLSYFLWSSMPDDELLRLAYRGELRDPEKLRDKIRRMIADPRAAHFIENFAGQWLQLRNLDRVQPDTEQFPEFSDATREQMKRETLLLFAEVLRKNLPVTTLLDADYTFLNHDLAKFYGIQGISGDEFRKVALADTPRRGLLTHASVLTITSNAGRTSPVKRGKWIMENLLNTPPPPAPPNVPELDKSELSGTLRERMEQHRANPACAACHNVMDQLGFALENFGPVGHWRTHDGKEKIDSSGKLPDGTEFNGAADLTNLLTHARREQFVRCLAEKTLIYAVGRGTDYYDRCAIDEILAKIEDNDSRYGDMVFAIIASDPFQRVGSRSND</sequence>
<keyword evidence="9" id="KW-1185">Reference proteome</keyword>
<feature type="domain" description="Carbohydrate binding module xylan-binding" evidence="7">
    <location>
        <begin position="258"/>
        <end position="341"/>
    </location>
</feature>
<proteinExistence type="predicted"/>
<dbReference type="Pfam" id="PF07626">
    <property type="entry name" value="PSD3"/>
    <property type="match status" value="1"/>
</dbReference>
<feature type="domain" description="Cytochrome C Planctomycete-type" evidence="5">
    <location>
        <begin position="60"/>
        <end position="106"/>
    </location>
</feature>
<dbReference type="EMBL" id="CP036262">
    <property type="protein sequence ID" value="QDS95713.1"/>
    <property type="molecule type" value="Genomic_DNA"/>
</dbReference>
<dbReference type="Pfam" id="PF16841">
    <property type="entry name" value="CBM60"/>
    <property type="match status" value="1"/>
</dbReference>